<dbReference type="InterPro" id="IPR021377">
    <property type="entry name" value="DUF3006"/>
</dbReference>
<dbReference type="EMBL" id="AP026560">
    <property type="protein sequence ID" value="BDP41213.1"/>
    <property type="molecule type" value="Genomic_DNA"/>
</dbReference>
<evidence type="ECO:0000313" key="2">
    <source>
        <dbReference type="Proteomes" id="UP001064971"/>
    </source>
</evidence>
<reference evidence="1" key="1">
    <citation type="submission" date="2022-07" db="EMBL/GenBank/DDBJ databases">
        <title>Complete Genome Sequence of the Radioresistant Bacterium Deinococcus aetherius ST0316, Isolated from the Air Dust collected in Lower Stratosphere above Japan.</title>
        <authorList>
            <person name="Satoh K."/>
            <person name="Hagiwara K."/>
            <person name="Katsumata K."/>
            <person name="Kubo A."/>
            <person name="Yokobori S."/>
            <person name="Yamagishi A."/>
            <person name="Oono Y."/>
            <person name="Narumi I."/>
        </authorList>
    </citation>
    <scope>NUCLEOTIDE SEQUENCE</scope>
    <source>
        <strain evidence="1">ST0316</strain>
    </source>
</reference>
<name>A0ABN6RGP4_9DEIO</name>
<gene>
    <name evidence="1" type="ORF">DAETH_11820</name>
</gene>
<sequence>MTVRSARTPSPIRRELCRLKIVLRRGSRTLLCGMVPAEEQDTLTGRVIVDGIEGNLARVELEDGQTEDWPLASLPGNVREGDVLRLHLEGGDLTVEIDHGATRERREAAQAQLDALNGVAPVGEIDL</sequence>
<protein>
    <recommendedName>
        <fullName evidence="3">DUF3006 domain-containing protein</fullName>
    </recommendedName>
</protein>
<accession>A0ABN6RGP4</accession>
<evidence type="ECO:0000313" key="1">
    <source>
        <dbReference type="EMBL" id="BDP41213.1"/>
    </source>
</evidence>
<keyword evidence="2" id="KW-1185">Reference proteome</keyword>
<dbReference type="Pfam" id="PF11213">
    <property type="entry name" value="DUF3006"/>
    <property type="match status" value="1"/>
</dbReference>
<dbReference type="Proteomes" id="UP001064971">
    <property type="component" value="Chromosome"/>
</dbReference>
<evidence type="ECO:0008006" key="3">
    <source>
        <dbReference type="Google" id="ProtNLM"/>
    </source>
</evidence>
<proteinExistence type="predicted"/>
<organism evidence="1 2">
    <name type="scientific">Deinococcus aetherius</name>
    <dbReference type="NCBI Taxonomy" id="200252"/>
    <lineage>
        <taxon>Bacteria</taxon>
        <taxon>Thermotogati</taxon>
        <taxon>Deinococcota</taxon>
        <taxon>Deinococci</taxon>
        <taxon>Deinococcales</taxon>
        <taxon>Deinococcaceae</taxon>
        <taxon>Deinococcus</taxon>
    </lineage>
</organism>